<evidence type="ECO:0000313" key="4">
    <source>
        <dbReference type="Proteomes" id="UP000249688"/>
    </source>
</evidence>
<dbReference type="Gene3D" id="2.30.30.40">
    <property type="entry name" value="SH3 Domains"/>
    <property type="match status" value="1"/>
</dbReference>
<evidence type="ECO:0000259" key="2">
    <source>
        <dbReference type="Pfam" id="PF08239"/>
    </source>
</evidence>
<dbReference type="Pfam" id="PF08239">
    <property type="entry name" value="SH3_3"/>
    <property type="match status" value="1"/>
</dbReference>
<dbReference type="AlphaFoldDB" id="A0A2W7JS12"/>
<gene>
    <name evidence="3" type="ORF">C8P66_14213</name>
</gene>
<feature type="compositionally biased region" description="Low complexity" evidence="1">
    <location>
        <begin position="187"/>
        <end position="196"/>
    </location>
</feature>
<organism evidence="3 4">
    <name type="scientific">Humitalea rosea</name>
    <dbReference type="NCBI Taxonomy" id="990373"/>
    <lineage>
        <taxon>Bacteria</taxon>
        <taxon>Pseudomonadati</taxon>
        <taxon>Pseudomonadota</taxon>
        <taxon>Alphaproteobacteria</taxon>
        <taxon>Acetobacterales</taxon>
        <taxon>Roseomonadaceae</taxon>
        <taxon>Humitalea</taxon>
    </lineage>
</organism>
<dbReference type="InterPro" id="IPR003646">
    <property type="entry name" value="SH3-like_bac-type"/>
</dbReference>
<feature type="region of interest" description="Disordered" evidence="1">
    <location>
        <begin position="134"/>
        <end position="207"/>
    </location>
</feature>
<name>A0A2W7JS12_9PROT</name>
<keyword evidence="4" id="KW-1185">Reference proteome</keyword>
<evidence type="ECO:0000256" key="1">
    <source>
        <dbReference type="SAM" id="MobiDB-lite"/>
    </source>
</evidence>
<protein>
    <submittedName>
        <fullName evidence="3">SH3 domain-containing protein</fullName>
    </submittedName>
</protein>
<reference evidence="3 4" key="1">
    <citation type="submission" date="2018-06" db="EMBL/GenBank/DDBJ databases">
        <title>Genomic Encyclopedia of Archaeal and Bacterial Type Strains, Phase II (KMG-II): from individual species to whole genera.</title>
        <authorList>
            <person name="Goeker M."/>
        </authorList>
    </citation>
    <scope>NUCLEOTIDE SEQUENCE [LARGE SCALE GENOMIC DNA]</scope>
    <source>
        <strain evidence="3 4">DSM 24525</strain>
    </source>
</reference>
<dbReference type="Proteomes" id="UP000249688">
    <property type="component" value="Unassembled WGS sequence"/>
</dbReference>
<evidence type="ECO:0000313" key="3">
    <source>
        <dbReference type="EMBL" id="PZW37716.1"/>
    </source>
</evidence>
<sequence>MRLMSLLCAVIAIGLAGCDDHATTADAATHGRAAQAQDVLALSQAAAEQRLRAELGAQARLEFRGVQAYRQAAPQKVAVCGQVSTSSGGPAFVPFISILTWTGSGAAPERIDQRVALSNVEATRVYVEQQSHCLDQGGPAAMPRRGAPPPLPRIPNGLPNGVSAGLRRGGPAGQPEGQPVAQTVSMRPAAAASAPPADDRATPSGSERAVTLQQPGNLRAHPNGGGEIVTVLPRGQAVHVFATAPGGWLQVGETEPRGWLHSSLVTASAP</sequence>
<comment type="caution">
    <text evidence="3">The sequence shown here is derived from an EMBL/GenBank/DDBJ whole genome shotgun (WGS) entry which is preliminary data.</text>
</comment>
<proteinExistence type="predicted"/>
<dbReference type="PROSITE" id="PS51257">
    <property type="entry name" value="PROKAR_LIPOPROTEIN"/>
    <property type="match status" value="1"/>
</dbReference>
<dbReference type="EMBL" id="QKYU01000042">
    <property type="protein sequence ID" value="PZW37716.1"/>
    <property type="molecule type" value="Genomic_DNA"/>
</dbReference>
<feature type="domain" description="SH3b" evidence="2">
    <location>
        <begin position="217"/>
        <end position="265"/>
    </location>
</feature>
<accession>A0A2W7JS12</accession>